<name>A5ZVK3_9FIRM</name>
<reference evidence="4 5" key="1">
    <citation type="submission" date="2007-03" db="EMBL/GenBank/DDBJ databases">
        <authorList>
            <person name="Fulton L."/>
            <person name="Clifton S."/>
            <person name="Fulton B."/>
            <person name="Xu J."/>
            <person name="Minx P."/>
            <person name="Pepin K.H."/>
            <person name="Johnson M."/>
            <person name="Thiruvilangam P."/>
            <person name="Bhonagiri V."/>
            <person name="Nash W.E."/>
            <person name="Mardis E.R."/>
            <person name="Wilson R.K."/>
        </authorList>
    </citation>
    <scope>NUCLEOTIDE SEQUENCE [LARGE SCALE GENOMIC DNA]</scope>
    <source>
        <strain evidence="4 5">ATCC 29174</strain>
    </source>
</reference>
<dbReference type="GO" id="GO:0016787">
    <property type="term" value="F:hydrolase activity"/>
    <property type="evidence" value="ECO:0007669"/>
    <property type="project" value="UniProtKB-UniRule"/>
</dbReference>
<evidence type="ECO:0000259" key="3">
    <source>
        <dbReference type="Pfam" id="PF12850"/>
    </source>
</evidence>
<feature type="domain" description="Calcineurin-like phosphoesterase" evidence="3">
    <location>
        <begin position="10"/>
        <end position="170"/>
    </location>
</feature>
<evidence type="ECO:0000256" key="2">
    <source>
        <dbReference type="RuleBase" id="RU362039"/>
    </source>
</evidence>
<dbReference type="Gene3D" id="3.60.21.10">
    <property type="match status" value="1"/>
</dbReference>
<comment type="cofactor">
    <cofactor evidence="2">
        <name>a divalent metal cation</name>
        <dbReference type="ChEBI" id="CHEBI:60240"/>
    </cofactor>
</comment>
<dbReference type="NCBIfam" id="NF006988">
    <property type="entry name" value="PRK09453.1"/>
    <property type="match status" value="1"/>
</dbReference>
<dbReference type="AlphaFoldDB" id="A5ZVK3"/>
<dbReference type="eggNOG" id="COG0622">
    <property type="taxonomic scope" value="Bacteria"/>
</dbReference>
<reference evidence="4 5" key="2">
    <citation type="submission" date="2007-04" db="EMBL/GenBank/DDBJ databases">
        <title>Draft genome sequence of Ruminococcus obeum (ATCC 29174).</title>
        <authorList>
            <person name="Sudarsanam P."/>
            <person name="Ley R."/>
            <person name="Guruge J."/>
            <person name="Turnbaugh P.J."/>
            <person name="Mahowald M."/>
            <person name="Liep D."/>
            <person name="Gordon J."/>
        </authorList>
    </citation>
    <scope>NUCLEOTIDE SEQUENCE [LARGE SCALE GENOMIC DNA]</scope>
    <source>
        <strain evidence="4 5">ATCC 29174</strain>
    </source>
</reference>
<evidence type="ECO:0000313" key="5">
    <source>
        <dbReference type="Proteomes" id="UP000006002"/>
    </source>
</evidence>
<dbReference type="Proteomes" id="UP000006002">
    <property type="component" value="Unassembled WGS sequence"/>
</dbReference>
<dbReference type="PANTHER" id="PTHR11124">
    <property type="entry name" value="VACUOLAR SORTING PROTEIN VPS29"/>
    <property type="match status" value="1"/>
</dbReference>
<dbReference type="NCBIfam" id="TIGR00040">
    <property type="entry name" value="yfcE"/>
    <property type="match status" value="1"/>
</dbReference>
<dbReference type="InterPro" id="IPR041802">
    <property type="entry name" value="MPP_YfcE"/>
</dbReference>
<evidence type="ECO:0000313" key="4">
    <source>
        <dbReference type="EMBL" id="EDM86431.1"/>
    </source>
</evidence>
<dbReference type="HOGENOM" id="CLU_063749_1_1_9"/>
<gene>
    <name evidence="4" type="ORF">RUMOBE_03039</name>
</gene>
<dbReference type="Pfam" id="PF12850">
    <property type="entry name" value="Metallophos_2"/>
    <property type="match status" value="1"/>
</dbReference>
<dbReference type="CDD" id="cd00841">
    <property type="entry name" value="MPP_YfcE"/>
    <property type="match status" value="1"/>
</dbReference>
<dbReference type="InterPro" id="IPR029052">
    <property type="entry name" value="Metallo-depent_PP-like"/>
</dbReference>
<keyword evidence="2" id="KW-0479">Metal-binding</keyword>
<comment type="similarity">
    <text evidence="1 2">Belongs to the metallophosphoesterase superfamily. YfcE family.</text>
</comment>
<organism evidence="4 5">
    <name type="scientific">Blautia obeum ATCC 29174</name>
    <dbReference type="NCBI Taxonomy" id="411459"/>
    <lineage>
        <taxon>Bacteria</taxon>
        <taxon>Bacillati</taxon>
        <taxon>Bacillota</taxon>
        <taxon>Clostridia</taxon>
        <taxon>Lachnospirales</taxon>
        <taxon>Lachnospiraceae</taxon>
        <taxon>Blautia</taxon>
    </lineage>
</organism>
<dbReference type="InterPro" id="IPR000979">
    <property type="entry name" value="Phosphodiesterase_MJ0936/Vps29"/>
</dbReference>
<evidence type="ECO:0000256" key="1">
    <source>
        <dbReference type="ARBA" id="ARBA00008950"/>
    </source>
</evidence>
<proteinExistence type="inferred from homology"/>
<accession>A5ZVK3</accession>
<keyword evidence="4" id="KW-0378">Hydrolase</keyword>
<dbReference type="EMBL" id="AAVO02000015">
    <property type="protein sequence ID" value="EDM86431.1"/>
    <property type="molecule type" value="Genomic_DNA"/>
</dbReference>
<dbReference type="EC" id="3.1.4.-" evidence="2"/>
<protein>
    <recommendedName>
        <fullName evidence="2">Phosphoesterase</fullName>
        <ecNumber evidence="2">3.1.4.-</ecNumber>
    </recommendedName>
</protein>
<dbReference type="SUPFAM" id="SSF56300">
    <property type="entry name" value="Metallo-dependent phosphatases"/>
    <property type="match status" value="1"/>
</dbReference>
<dbReference type="InterPro" id="IPR024654">
    <property type="entry name" value="Calcineurin-like_PHP_lpxH"/>
</dbReference>
<dbReference type="GO" id="GO:0046872">
    <property type="term" value="F:metal ion binding"/>
    <property type="evidence" value="ECO:0007669"/>
    <property type="project" value="UniProtKB-KW"/>
</dbReference>
<sequence length="190" mass="21658">MLLFRGELSMKYMFASDVHGSAYYCRLMLEKYKEEQAERLVLLGDLLYHGPRNDLPKEYAPKEVIKMLNGMKNDIYAVRGNCEAEVDQMVLEFPVMADYCILAINGLTFYATHGHVYNENNLPPFHEGDILIHGHTHVLKAEQKEGYILLNPGSVSIPKEGNPPTYAVLEDKTFTIKDFDGNIIKEMRLG</sequence>
<comment type="caution">
    <text evidence="4">The sequence shown here is derived from an EMBL/GenBank/DDBJ whole genome shotgun (WGS) entry which is preliminary data.</text>
</comment>